<evidence type="ECO:0000256" key="3">
    <source>
        <dbReference type="ARBA" id="ARBA00022679"/>
    </source>
</evidence>
<dbReference type="PANTHER" id="PTHR23028">
    <property type="entry name" value="ACETYLTRANSFERASE"/>
    <property type="match status" value="1"/>
</dbReference>
<keyword evidence="11" id="KW-0378">Hydrolase</keyword>
<keyword evidence="2" id="KW-1003">Cell membrane</keyword>
<dbReference type="Gene3D" id="3.40.50.1110">
    <property type="entry name" value="SGNH hydrolase"/>
    <property type="match status" value="1"/>
</dbReference>
<evidence type="ECO:0000256" key="5">
    <source>
        <dbReference type="ARBA" id="ARBA00022989"/>
    </source>
</evidence>
<protein>
    <submittedName>
        <fullName evidence="11">Peptidoglycan/LPS O-acetylase OafA/YrhL, contains acyltransferase and SGNH-hydrolase domains</fullName>
    </submittedName>
</protein>
<evidence type="ECO:0000256" key="2">
    <source>
        <dbReference type="ARBA" id="ARBA00022475"/>
    </source>
</evidence>
<dbReference type="GO" id="GO:0005886">
    <property type="term" value="C:plasma membrane"/>
    <property type="evidence" value="ECO:0007669"/>
    <property type="project" value="UniProtKB-SubCell"/>
</dbReference>
<keyword evidence="4 9" id="KW-0812">Transmembrane</keyword>
<feature type="transmembrane region" description="Helical" evidence="9">
    <location>
        <begin position="83"/>
        <end position="103"/>
    </location>
</feature>
<evidence type="ECO:0000256" key="8">
    <source>
        <dbReference type="SAM" id="MobiDB-lite"/>
    </source>
</evidence>
<evidence type="ECO:0000256" key="7">
    <source>
        <dbReference type="ARBA" id="ARBA00023315"/>
    </source>
</evidence>
<keyword evidence="6 9" id="KW-0472">Membrane</keyword>
<dbReference type="STRING" id="399736.SAMN04489720_0975"/>
<evidence type="ECO:0000256" key="9">
    <source>
        <dbReference type="SAM" id="Phobius"/>
    </source>
</evidence>
<dbReference type="GO" id="GO:0016787">
    <property type="term" value="F:hydrolase activity"/>
    <property type="evidence" value="ECO:0007669"/>
    <property type="project" value="UniProtKB-KW"/>
</dbReference>
<dbReference type="OrthoDB" id="3404679at2"/>
<comment type="subcellular location">
    <subcellularLocation>
        <location evidence="1">Cell membrane</location>
        <topology evidence="1">Multi-pass membrane protein</topology>
    </subcellularLocation>
</comment>
<dbReference type="Pfam" id="PF01757">
    <property type="entry name" value="Acyl_transf_3"/>
    <property type="match status" value="1"/>
</dbReference>
<keyword evidence="12" id="KW-1185">Reference proteome</keyword>
<evidence type="ECO:0000259" key="10">
    <source>
        <dbReference type="Pfam" id="PF01757"/>
    </source>
</evidence>
<evidence type="ECO:0000256" key="4">
    <source>
        <dbReference type="ARBA" id="ARBA00022692"/>
    </source>
</evidence>
<gene>
    <name evidence="11" type="ORF">SAMN04489720_0975</name>
</gene>
<evidence type="ECO:0000256" key="1">
    <source>
        <dbReference type="ARBA" id="ARBA00004651"/>
    </source>
</evidence>
<dbReference type="Proteomes" id="UP000198822">
    <property type="component" value="Chromosome I"/>
</dbReference>
<evidence type="ECO:0000313" key="12">
    <source>
        <dbReference type="Proteomes" id="UP000198822"/>
    </source>
</evidence>
<keyword evidence="5 9" id="KW-1133">Transmembrane helix</keyword>
<dbReference type="SUPFAM" id="SSF52266">
    <property type="entry name" value="SGNH hydrolase"/>
    <property type="match status" value="1"/>
</dbReference>
<dbReference type="RefSeq" id="WP_092502955.1">
    <property type="nucleotide sequence ID" value="NZ_LT629695.1"/>
</dbReference>
<feature type="transmembrane region" description="Helical" evidence="9">
    <location>
        <begin position="305"/>
        <end position="323"/>
    </location>
</feature>
<dbReference type="InterPro" id="IPR050879">
    <property type="entry name" value="Acyltransferase_3"/>
</dbReference>
<feature type="transmembrane region" description="Helical" evidence="9">
    <location>
        <begin position="41"/>
        <end position="62"/>
    </location>
</feature>
<keyword evidence="3 11" id="KW-0808">Transferase</keyword>
<reference evidence="12" key="1">
    <citation type="submission" date="2016-10" db="EMBL/GenBank/DDBJ databases">
        <authorList>
            <person name="Varghese N."/>
            <person name="Submissions S."/>
        </authorList>
    </citation>
    <scope>NUCLEOTIDE SEQUENCE [LARGE SCALE GENOMIC DNA]</scope>
    <source>
        <strain evidence="12">DSM 22002</strain>
    </source>
</reference>
<feature type="transmembrane region" description="Helical" evidence="9">
    <location>
        <begin position="376"/>
        <end position="398"/>
    </location>
</feature>
<feature type="transmembrane region" description="Helical" evidence="9">
    <location>
        <begin position="204"/>
        <end position="224"/>
    </location>
</feature>
<proteinExistence type="predicted"/>
<dbReference type="PANTHER" id="PTHR23028:SF53">
    <property type="entry name" value="ACYL_TRANSF_3 DOMAIN-CONTAINING PROTEIN"/>
    <property type="match status" value="1"/>
</dbReference>
<dbReference type="EMBL" id="LT629695">
    <property type="protein sequence ID" value="SDH33638.1"/>
    <property type="molecule type" value="Genomic_DNA"/>
</dbReference>
<keyword evidence="7 11" id="KW-0012">Acyltransferase</keyword>
<feature type="transmembrane region" description="Helical" evidence="9">
    <location>
        <begin position="329"/>
        <end position="349"/>
    </location>
</feature>
<feature type="compositionally biased region" description="Low complexity" evidence="8">
    <location>
        <begin position="432"/>
        <end position="453"/>
    </location>
</feature>
<dbReference type="InterPro" id="IPR002656">
    <property type="entry name" value="Acyl_transf_3_dom"/>
</dbReference>
<sequence length="619" mass="63098">MLRPPSDALLADRRLGGLDGLRAIAVALVVAYHVAPDVVPGGLLGVDVFLVLSGFLITTLLLRDRRAGTWSLGTFWMRRARRLLPALVVVVLASCALAAIVGGDVLVGLGRQLVGAATFSSNWVAIAAGDSYVASTTPQLLRTLWSLAVEEQFYLVWPLALLAHVRLPRAVAVGVLVALAAASAVAMAVVGGTDVDRAYLGTDTHAFGLLLGAALALVAASWPAEREAWHPLALRVLPIVGLAGVAAALVLAVALADGSGAATGGGLAAASVATVAAIVGGVAPGSWLGRALDARPLAWIGERSYAIYLWHWPLLLLTLAAWPMAPRPVVAAAVVAATLALAAVSYRVVEQPIRRHGLVAVVDAWRTRARRGARGLAVTATAALVAVASVAGTTVAVAQAPAESSASATIGSGLASLETSEPAVPDGPSPAPAAASEEAEASEPAPEPQSATPTGDEIVAVGDSVMLASADELQAALPGIQIDAAVSRRLHDGVDALLALEAQGALREWIVVGLGTNGAVDPADVQALLDLAGRGHRIVLVDAYAERGWTADVNAALRAAADASHRVDVAEWNAAISPRLDLLAGDRIHPGHEGSQLYVGAVQASIDRLAALVKLSVPA</sequence>
<name>A0A1G8BKI7_9MICO</name>
<accession>A0A1G8BKI7</accession>
<feature type="region of interest" description="Disordered" evidence="8">
    <location>
        <begin position="417"/>
        <end position="455"/>
    </location>
</feature>
<feature type="transmembrane region" description="Helical" evidence="9">
    <location>
        <begin position="170"/>
        <end position="192"/>
    </location>
</feature>
<dbReference type="GO" id="GO:0016747">
    <property type="term" value="F:acyltransferase activity, transferring groups other than amino-acyl groups"/>
    <property type="evidence" value="ECO:0007669"/>
    <property type="project" value="InterPro"/>
</dbReference>
<dbReference type="GO" id="GO:0009103">
    <property type="term" value="P:lipopolysaccharide biosynthetic process"/>
    <property type="evidence" value="ECO:0007669"/>
    <property type="project" value="TreeGrafter"/>
</dbReference>
<feature type="transmembrane region" description="Helical" evidence="9">
    <location>
        <begin position="262"/>
        <end position="284"/>
    </location>
</feature>
<organism evidence="11 12">
    <name type="scientific">Agrococcus jejuensis</name>
    <dbReference type="NCBI Taxonomy" id="399736"/>
    <lineage>
        <taxon>Bacteria</taxon>
        <taxon>Bacillati</taxon>
        <taxon>Actinomycetota</taxon>
        <taxon>Actinomycetes</taxon>
        <taxon>Micrococcales</taxon>
        <taxon>Microbacteriaceae</taxon>
        <taxon>Agrococcus</taxon>
    </lineage>
</organism>
<evidence type="ECO:0000256" key="6">
    <source>
        <dbReference type="ARBA" id="ARBA00023136"/>
    </source>
</evidence>
<feature type="domain" description="Acyltransferase 3" evidence="10">
    <location>
        <begin position="17"/>
        <end position="346"/>
    </location>
</feature>
<dbReference type="AlphaFoldDB" id="A0A1G8BKI7"/>
<evidence type="ECO:0000313" key="11">
    <source>
        <dbReference type="EMBL" id="SDH33638.1"/>
    </source>
</evidence>
<dbReference type="InterPro" id="IPR036514">
    <property type="entry name" value="SGNH_hydro_sf"/>
</dbReference>
<feature type="transmembrane region" description="Helical" evidence="9">
    <location>
        <begin position="236"/>
        <end position="256"/>
    </location>
</feature>